<dbReference type="AlphaFoldDB" id="A0A7G7CRV2"/>
<sequence length="322" mass="34503">MRKVFTVVAVVILVVVLGLGASQYFNSRTANDSAPLNPFSKDDSSRGGAGKGDKGKGEQRAPSQPSWCPRAEVIAAPGTWESKKGDDPINPTANKYSFMLKVTKPLQREYTREDVKVWTLPYTAEFKNINSQGEMSYDESRDEGTATLKAELKDMHEQCPETKFVLTGFSQGAVIVGDVADRIGAGNGPVPADAVAGVALVADGRRENGVGINPGTDLDGIGAEIALAPVEKLVQPIVPGASMRGPRKNDFGELADRTYQICAPNDSICDAPQDIANALPRAMDLVEANGVHARYAKNKNVIDGTTTDKWLVGWAKKKIAEM</sequence>
<feature type="compositionally biased region" description="Basic and acidic residues" evidence="5">
    <location>
        <begin position="40"/>
        <end position="59"/>
    </location>
</feature>
<dbReference type="Gene3D" id="3.40.50.1820">
    <property type="entry name" value="alpha/beta hydrolase"/>
    <property type="match status" value="1"/>
</dbReference>
<accession>A0A7G7CRV2</accession>
<gene>
    <name evidence="6" type="ORF">H0194_04910</name>
</gene>
<dbReference type="InterPro" id="IPR029058">
    <property type="entry name" value="AB_hydrolase_fold"/>
</dbReference>
<comment type="similarity">
    <text evidence="1">Belongs to the cutinase family.</text>
</comment>
<evidence type="ECO:0000256" key="2">
    <source>
        <dbReference type="ARBA" id="ARBA00022487"/>
    </source>
</evidence>
<keyword evidence="2" id="KW-0719">Serine esterase</keyword>
<evidence type="ECO:0000313" key="7">
    <source>
        <dbReference type="Proteomes" id="UP000515743"/>
    </source>
</evidence>
<reference evidence="6 7" key="1">
    <citation type="submission" date="2020-07" db="EMBL/GenBank/DDBJ databases">
        <title>Complete genome and description of Corynebacterium incognita strain Marseille-Q3630 sp. nov.</title>
        <authorList>
            <person name="Boxberger M."/>
        </authorList>
    </citation>
    <scope>NUCLEOTIDE SEQUENCE [LARGE SCALE GENOMIC DNA]</scope>
    <source>
        <strain evidence="6 7">Marseille-Q3630</strain>
    </source>
</reference>
<dbReference type="InterPro" id="IPR000675">
    <property type="entry name" value="Cutinase/axe"/>
</dbReference>
<keyword evidence="3" id="KW-0378">Hydrolase</keyword>
<evidence type="ECO:0000256" key="3">
    <source>
        <dbReference type="ARBA" id="ARBA00022801"/>
    </source>
</evidence>
<proteinExistence type="inferred from homology"/>
<keyword evidence="4" id="KW-1015">Disulfide bond</keyword>
<dbReference type="Pfam" id="PF01083">
    <property type="entry name" value="Cutinase"/>
    <property type="match status" value="1"/>
</dbReference>
<evidence type="ECO:0000313" key="6">
    <source>
        <dbReference type="EMBL" id="QNE90318.1"/>
    </source>
</evidence>
<feature type="region of interest" description="Disordered" evidence="5">
    <location>
        <begin position="32"/>
        <end position="67"/>
    </location>
</feature>
<dbReference type="RefSeq" id="WP_185176691.1">
    <property type="nucleotide sequence ID" value="NZ_CP059404.1"/>
</dbReference>
<name>A0A7G7CRV2_9CORY</name>
<dbReference type="KEGG" id="cik:H0194_04910"/>
<keyword evidence="7" id="KW-1185">Reference proteome</keyword>
<evidence type="ECO:0000256" key="4">
    <source>
        <dbReference type="ARBA" id="ARBA00023157"/>
    </source>
</evidence>
<dbReference type="SMART" id="SM01110">
    <property type="entry name" value="Cutinase"/>
    <property type="match status" value="1"/>
</dbReference>
<evidence type="ECO:0000256" key="5">
    <source>
        <dbReference type="SAM" id="MobiDB-lite"/>
    </source>
</evidence>
<dbReference type="PANTHER" id="PTHR33630">
    <property type="entry name" value="CUTINASE RV1984C-RELATED-RELATED"/>
    <property type="match status" value="1"/>
</dbReference>
<organism evidence="6 7">
    <name type="scientific">Corynebacterium incognita</name>
    <dbReference type="NCBI Taxonomy" id="2754725"/>
    <lineage>
        <taxon>Bacteria</taxon>
        <taxon>Bacillati</taxon>
        <taxon>Actinomycetota</taxon>
        <taxon>Actinomycetes</taxon>
        <taxon>Mycobacteriales</taxon>
        <taxon>Corynebacteriaceae</taxon>
        <taxon>Corynebacterium</taxon>
    </lineage>
</organism>
<dbReference type="GO" id="GO:0052689">
    <property type="term" value="F:carboxylic ester hydrolase activity"/>
    <property type="evidence" value="ECO:0007669"/>
    <property type="project" value="UniProtKB-KW"/>
</dbReference>
<dbReference type="SUPFAM" id="SSF53474">
    <property type="entry name" value="alpha/beta-Hydrolases"/>
    <property type="match status" value="1"/>
</dbReference>
<evidence type="ECO:0000256" key="1">
    <source>
        <dbReference type="ARBA" id="ARBA00007534"/>
    </source>
</evidence>
<dbReference type="Proteomes" id="UP000515743">
    <property type="component" value="Chromosome"/>
</dbReference>
<dbReference type="PANTHER" id="PTHR33630:SF9">
    <property type="entry name" value="CUTINASE 4"/>
    <property type="match status" value="1"/>
</dbReference>
<protein>
    <submittedName>
        <fullName evidence="6">Cutinase family protein</fullName>
    </submittedName>
</protein>
<dbReference type="EMBL" id="CP059404">
    <property type="protein sequence ID" value="QNE90318.1"/>
    <property type="molecule type" value="Genomic_DNA"/>
</dbReference>